<gene>
    <name evidence="11" type="ORF">DdX_00748</name>
</gene>
<feature type="transmembrane region" description="Helical" evidence="9">
    <location>
        <begin position="229"/>
        <end position="253"/>
    </location>
</feature>
<dbReference type="AlphaFoldDB" id="A0AAD4RDH0"/>
<dbReference type="GO" id="GO:0005886">
    <property type="term" value="C:plasma membrane"/>
    <property type="evidence" value="ECO:0007669"/>
    <property type="project" value="TreeGrafter"/>
</dbReference>
<dbReference type="GO" id="GO:0030322">
    <property type="term" value="P:stabilization of membrane potential"/>
    <property type="evidence" value="ECO:0007669"/>
    <property type="project" value="TreeGrafter"/>
</dbReference>
<dbReference type="Pfam" id="PF07885">
    <property type="entry name" value="Ion_trans_2"/>
    <property type="match status" value="1"/>
</dbReference>
<dbReference type="PANTHER" id="PTHR11003">
    <property type="entry name" value="POTASSIUM CHANNEL, SUBFAMILY K"/>
    <property type="match status" value="1"/>
</dbReference>
<feature type="transmembrane region" description="Helical" evidence="9">
    <location>
        <begin position="170"/>
        <end position="193"/>
    </location>
</feature>
<keyword evidence="3 9" id="KW-0812">Transmembrane</keyword>
<accession>A0AAD4RDH0</accession>
<feature type="domain" description="Potassium channel" evidence="10">
    <location>
        <begin position="100"/>
        <end position="154"/>
    </location>
</feature>
<name>A0AAD4RDH0_9BILA</name>
<evidence type="ECO:0000256" key="8">
    <source>
        <dbReference type="SAM" id="MobiDB-lite"/>
    </source>
</evidence>
<evidence type="ECO:0000256" key="5">
    <source>
        <dbReference type="ARBA" id="ARBA00023065"/>
    </source>
</evidence>
<evidence type="ECO:0000256" key="9">
    <source>
        <dbReference type="SAM" id="Phobius"/>
    </source>
</evidence>
<organism evidence="11 12">
    <name type="scientific">Ditylenchus destructor</name>
    <dbReference type="NCBI Taxonomy" id="166010"/>
    <lineage>
        <taxon>Eukaryota</taxon>
        <taxon>Metazoa</taxon>
        <taxon>Ecdysozoa</taxon>
        <taxon>Nematoda</taxon>
        <taxon>Chromadorea</taxon>
        <taxon>Rhabditida</taxon>
        <taxon>Tylenchina</taxon>
        <taxon>Tylenchomorpha</taxon>
        <taxon>Sphaerularioidea</taxon>
        <taxon>Anguinidae</taxon>
        <taxon>Anguininae</taxon>
        <taxon>Ditylenchus</taxon>
    </lineage>
</organism>
<keyword evidence="4 9" id="KW-1133">Transmembrane helix</keyword>
<dbReference type="GO" id="GO:0015271">
    <property type="term" value="F:outward rectifier potassium channel activity"/>
    <property type="evidence" value="ECO:0007669"/>
    <property type="project" value="TreeGrafter"/>
</dbReference>
<keyword evidence="12" id="KW-1185">Reference proteome</keyword>
<evidence type="ECO:0000313" key="12">
    <source>
        <dbReference type="Proteomes" id="UP001201812"/>
    </source>
</evidence>
<keyword evidence="5" id="KW-0406">Ion transport</keyword>
<proteinExistence type="predicted"/>
<comment type="caution">
    <text evidence="11">The sequence shown here is derived from an EMBL/GenBank/DDBJ whole genome shotgun (WGS) entry which is preliminary data.</text>
</comment>
<evidence type="ECO:0000256" key="7">
    <source>
        <dbReference type="ARBA" id="ARBA00023303"/>
    </source>
</evidence>
<dbReference type="Proteomes" id="UP001201812">
    <property type="component" value="Unassembled WGS sequence"/>
</dbReference>
<sequence>MGSAALFLLEQSQYEKNMAKFQFSLLLNRQQFARQISSSIFNDTNSNMLIIVDRVHSKRVHENLMQSLKEFEQKLSSLVFNHYELNNNPLPSSENSQFQNGEWTLGNSFNYALALLTTLGHGNRSPRTFAGQFFVLLYSLLGVPFFFLTLIVIAYRIFDCARSSYGMSQYRLTLLFGSIGLYVVWLVVFAIIINVNAIEQGWRSLYTAALSSLTIQTTDYNNMTEEQKLLTLLATTVSLLLGCITVLFLTGLYHRQRYTHEEIEGETAQKSHFGFHFGSSGGSFNKVAAEKNGSQTTPKLAPIVTMEQPVPPPRFQVIVDESGESALSKPASRALSSVSPRMIDSA</sequence>
<feature type="transmembrane region" description="Helical" evidence="9">
    <location>
        <begin position="133"/>
        <end position="158"/>
    </location>
</feature>
<protein>
    <submittedName>
        <fullName evidence="11">Ion channel domain-containing protein</fullName>
    </submittedName>
</protein>
<dbReference type="SUPFAM" id="SSF81324">
    <property type="entry name" value="Voltage-gated potassium channels"/>
    <property type="match status" value="1"/>
</dbReference>
<evidence type="ECO:0000256" key="2">
    <source>
        <dbReference type="ARBA" id="ARBA00022448"/>
    </source>
</evidence>
<evidence type="ECO:0000256" key="4">
    <source>
        <dbReference type="ARBA" id="ARBA00022989"/>
    </source>
</evidence>
<keyword evidence="6 9" id="KW-0472">Membrane</keyword>
<dbReference type="PANTHER" id="PTHR11003:SF147">
    <property type="entry name" value="POTASSIUM CHANNEL DOMAIN-CONTAINING PROTEIN"/>
    <property type="match status" value="1"/>
</dbReference>
<keyword evidence="7" id="KW-0407">Ion channel</keyword>
<reference evidence="11" key="1">
    <citation type="submission" date="2022-01" db="EMBL/GenBank/DDBJ databases">
        <title>Genome Sequence Resource for Two Populations of Ditylenchus destructor, the Migratory Endoparasitic Phytonematode.</title>
        <authorList>
            <person name="Zhang H."/>
            <person name="Lin R."/>
            <person name="Xie B."/>
        </authorList>
    </citation>
    <scope>NUCLEOTIDE SEQUENCE</scope>
    <source>
        <strain evidence="11">BazhouSP</strain>
    </source>
</reference>
<evidence type="ECO:0000313" key="11">
    <source>
        <dbReference type="EMBL" id="KAI1728555.1"/>
    </source>
</evidence>
<comment type="subcellular location">
    <subcellularLocation>
        <location evidence="1">Membrane</location>
        <topology evidence="1">Multi-pass membrane protein</topology>
    </subcellularLocation>
</comment>
<dbReference type="Gene3D" id="1.10.287.70">
    <property type="match status" value="1"/>
</dbReference>
<evidence type="ECO:0000256" key="6">
    <source>
        <dbReference type="ARBA" id="ARBA00023136"/>
    </source>
</evidence>
<evidence type="ECO:0000256" key="3">
    <source>
        <dbReference type="ARBA" id="ARBA00022692"/>
    </source>
</evidence>
<evidence type="ECO:0000256" key="1">
    <source>
        <dbReference type="ARBA" id="ARBA00004141"/>
    </source>
</evidence>
<keyword evidence="2" id="KW-0813">Transport</keyword>
<dbReference type="EMBL" id="JAKKPZ010000001">
    <property type="protein sequence ID" value="KAI1728555.1"/>
    <property type="molecule type" value="Genomic_DNA"/>
</dbReference>
<evidence type="ECO:0000259" key="10">
    <source>
        <dbReference type="Pfam" id="PF07885"/>
    </source>
</evidence>
<feature type="region of interest" description="Disordered" evidence="8">
    <location>
        <begin position="322"/>
        <end position="346"/>
    </location>
</feature>
<dbReference type="InterPro" id="IPR013099">
    <property type="entry name" value="K_chnl_dom"/>
</dbReference>
<dbReference type="GO" id="GO:0022841">
    <property type="term" value="F:potassium ion leak channel activity"/>
    <property type="evidence" value="ECO:0007669"/>
    <property type="project" value="TreeGrafter"/>
</dbReference>
<dbReference type="InterPro" id="IPR003280">
    <property type="entry name" value="2pore_dom_K_chnl"/>
</dbReference>